<evidence type="ECO:0000256" key="1">
    <source>
        <dbReference type="SAM" id="Phobius"/>
    </source>
</evidence>
<feature type="transmembrane region" description="Helical" evidence="1">
    <location>
        <begin position="166"/>
        <end position="184"/>
    </location>
</feature>
<reference evidence="2 3" key="1">
    <citation type="submission" date="2016-10" db="EMBL/GenBank/DDBJ databases">
        <title>Draft genome sequences of four alkaliphilic bacteria belonging to the Anaerobacillus genus.</title>
        <authorList>
            <person name="Bassil N.M."/>
            <person name="Lloyd J.R."/>
        </authorList>
    </citation>
    <scope>NUCLEOTIDE SEQUENCE [LARGE SCALE GENOMIC DNA]</scope>
    <source>
        <strain evidence="2 3">DSM 15340</strain>
    </source>
</reference>
<feature type="transmembrane region" description="Helical" evidence="1">
    <location>
        <begin position="45"/>
        <end position="61"/>
    </location>
</feature>
<accession>A0A1S2LGX1</accession>
<dbReference type="AlphaFoldDB" id="A0A1S2LGX1"/>
<keyword evidence="1" id="KW-0472">Membrane</keyword>
<feature type="transmembrane region" description="Helical" evidence="1">
    <location>
        <begin position="306"/>
        <end position="324"/>
    </location>
</feature>
<evidence type="ECO:0008006" key="4">
    <source>
        <dbReference type="Google" id="ProtNLM"/>
    </source>
</evidence>
<evidence type="ECO:0000313" key="3">
    <source>
        <dbReference type="Proteomes" id="UP000180098"/>
    </source>
</evidence>
<feature type="transmembrane region" description="Helical" evidence="1">
    <location>
        <begin position="264"/>
        <end position="285"/>
    </location>
</feature>
<feature type="transmembrane region" description="Helical" evidence="1">
    <location>
        <begin position="237"/>
        <end position="258"/>
    </location>
</feature>
<name>A0A1S2LGX1_9BACI</name>
<keyword evidence="1" id="KW-0812">Transmembrane</keyword>
<organism evidence="2 3">
    <name type="scientific">Anaerobacillus arseniciselenatis</name>
    <dbReference type="NCBI Taxonomy" id="85682"/>
    <lineage>
        <taxon>Bacteria</taxon>
        <taxon>Bacillati</taxon>
        <taxon>Bacillota</taxon>
        <taxon>Bacilli</taxon>
        <taxon>Bacillales</taxon>
        <taxon>Bacillaceae</taxon>
        <taxon>Anaerobacillus</taxon>
    </lineage>
</organism>
<comment type="caution">
    <text evidence="2">The sequence shown here is derived from an EMBL/GenBank/DDBJ whole genome shotgun (WGS) entry which is preliminary data.</text>
</comment>
<dbReference type="Proteomes" id="UP000180098">
    <property type="component" value="Unassembled WGS sequence"/>
</dbReference>
<dbReference type="OrthoDB" id="2960907at2"/>
<feature type="transmembrane region" description="Helical" evidence="1">
    <location>
        <begin position="378"/>
        <end position="402"/>
    </location>
</feature>
<gene>
    <name evidence="2" type="ORF">BKP35_11435</name>
</gene>
<feature type="transmembrane region" description="Helical" evidence="1">
    <location>
        <begin position="196"/>
        <end position="216"/>
    </location>
</feature>
<feature type="transmembrane region" description="Helical" evidence="1">
    <location>
        <begin position="7"/>
        <end position="39"/>
    </location>
</feature>
<feature type="transmembrane region" description="Helical" evidence="1">
    <location>
        <begin position="344"/>
        <end position="366"/>
    </location>
</feature>
<evidence type="ECO:0000313" key="2">
    <source>
        <dbReference type="EMBL" id="OIJ11554.1"/>
    </source>
</evidence>
<protein>
    <recommendedName>
        <fullName evidence="4">Citrate transporter-like domain-containing protein</fullName>
    </recommendedName>
</protein>
<keyword evidence="1" id="KW-1133">Transmembrane helix</keyword>
<proteinExistence type="predicted"/>
<dbReference type="RefSeq" id="WP_071313487.1">
    <property type="nucleotide sequence ID" value="NZ_MLQQ01000026.1"/>
</dbReference>
<dbReference type="EMBL" id="MLQQ01000026">
    <property type="protein sequence ID" value="OIJ11554.1"/>
    <property type="molecule type" value="Genomic_DNA"/>
</dbReference>
<sequence>MLYLYSVLIIAYLFSLFIDWIVLEYSVGVLAIVAFIASFKGAKRLYQVTSTAFLIIGIILFPSTEKHFTEVPFFMTSTMIILAIFFVLPFINSIIVVGRYDKSVNKLLKARVNHLGQLYYRGSIVSFLLGTFLNISTLPLVQNVLHKNLATFTKKLRNIFISRAMLRGYALCLVWSPMEIMVAITIDITGASYLRLLPWLLLFSFLLLFIDWLLGWKYKKYTVDIAQNQAVEINLSLIKKVITMLIYLVIFIVAILSLKEWLQLNFLTAVTLVIVPYSIFWAIAIRRLKSFIKYSIPIWKERTIGLKNYMVLFIAVSFFVTVLNQSGYMLVLQQPLEVLAKQPIFLFFSIQCLFLLLAMIGFHPLVTISILGELLQPLAYTVSPISLSIVLITSSLSTVMAGPYNITVSLTSVLVGENPYRISIWNIGYAMLFSSFGTIFAIILL</sequence>
<feature type="transmembrane region" description="Helical" evidence="1">
    <location>
        <begin position="422"/>
        <end position="444"/>
    </location>
</feature>
<feature type="transmembrane region" description="Helical" evidence="1">
    <location>
        <begin position="73"/>
        <end position="98"/>
    </location>
</feature>
<keyword evidence="3" id="KW-1185">Reference proteome</keyword>